<dbReference type="KEGG" id="vg:26638791"/>
<evidence type="ECO:0000313" key="1">
    <source>
        <dbReference type="EMBL" id="AKF13327.1"/>
    </source>
</evidence>
<sequence length="95" mass="11212">MIDFGDGREERLAAFDLEMRLRRDPNVTRRREAYNAKVQDAREEANRLGSAEVIERLMAHTPGYIRSLLETEDDRFGDGALFERYARTFWNERTT</sequence>
<dbReference type="GeneID" id="26638791"/>
<dbReference type="RefSeq" id="YP_009212302.1">
    <property type="nucleotide sequence ID" value="NC_028945.1"/>
</dbReference>
<dbReference type="Proteomes" id="UP000202958">
    <property type="component" value="Segment"/>
</dbReference>
<reference evidence="1 2" key="1">
    <citation type="submission" date="2015-04" db="EMBL/GenBank/DDBJ databases">
        <authorList>
            <person name="Hodson T.S."/>
            <person name="Hyde J.R."/>
            <person name="Schouten J.T."/>
            <person name="Crockett J.T."/>
            <person name="Smith T.A."/>
            <person name="Merrill B.D."/>
            <person name="Crook M.B."/>
            <person name="Griffitts J.S."/>
            <person name="Burnett S.H."/>
            <person name="Grose J.H."/>
            <person name="Breakwell D.P."/>
        </authorList>
    </citation>
    <scope>NUCLEOTIDE SEQUENCE [LARGE SCALE GENOMIC DNA]</scope>
</reference>
<proteinExistence type="predicted"/>
<dbReference type="EMBL" id="KR052482">
    <property type="protein sequence ID" value="AKF13327.1"/>
    <property type="molecule type" value="Genomic_DNA"/>
</dbReference>
<name>A0A0F6WCF3_9CAUD</name>
<organism evidence="1 2">
    <name type="scientific">Sinorhizobium phage phiN3</name>
    <dbReference type="NCBI Taxonomy" id="1647405"/>
    <lineage>
        <taxon>Viruses</taxon>
        <taxon>Duplodnaviria</taxon>
        <taxon>Heunggongvirae</taxon>
        <taxon>Uroviricota</taxon>
        <taxon>Caudoviricetes</taxon>
        <taxon>Emdodecavirus</taxon>
        <taxon>Emdodecavirus N3</taxon>
    </lineage>
</organism>
<accession>A0A0F6WCF3</accession>
<protein>
    <submittedName>
        <fullName evidence="1">Uncharacterized protein</fullName>
    </submittedName>
</protein>
<gene>
    <name evidence="1" type="ORF">PHIN3_62</name>
</gene>
<evidence type="ECO:0000313" key="2">
    <source>
        <dbReference type="Proteomes" id="UP000202958"/>
    </source>
</evidence>
<keyword evidence="2" id="KW-1185">Reference proteome</keyword>